<feature type="compositionally biased region" description="Basic and acidic residues" evidence="1">
    <location>
        <begin position="599"/>
        <end position="624"/>
    </location>
</feature>
<dbReference type="GO" id="GO:0035267">
    <property type="term" value="C:NuA4 histone acetyltransferase complex"/>
    <property type="evidence" value="ECO:0007669"/>
    <property type="project" value="TreeGrafter"/>
</dbReference>
<dbReference type="PANTHER" id="PTHR15398">
    <property type="entry name" value="BROMODOMAIN-CONTAINING PROTEIN 8"/>
    <property type="match status" value="1"/>
</dbReference>
<name>A0A564Y1H6_HYMDI</name>
<evidence type="ECO:0000313" key="3">
    <source>
        <dbReference type="Proteomes" id="UP000321570"/>
    </source>
</evidence>
<feature type="compositionally biased region" description="Basic and acidic residues" evidence="1">
    <location>
        <begin position="657"/>
        <end position="671"/>
    </location>
</feature>
<proteinExistence type="predicted"/>
<feature type="compositionally biased region" description="Basic and acidic residues" evidence="1">
    <location>
        <begin position="467"/>
        <end position="488"/>
    </location>
</feature>
<dbReference type="EMBL" id="CABIJS010000050">
    <property type="protein sequence ID" value="VUZ41132.1"/>
    <property type="molecule type" value="Genomic_DNA"/>
</dbReference>
<gene>
    <name evidence="2" type="ORF">WMSIL1_LOCUS2024</name>
</gene>
<feature type="region of interest" description="Disordered" evidence="1">
    <location>
        <begin position="1"/>
        <end position="22"/>
    </location>
</feature>
<sequence length="843" mass="93415">MPYGRPVSRKRRRRFQNGESRGTPWAAIAARKAAAAAAAAADIGSNPDSDGTVGLNPSLEVRKGTNSGSVVIAPSLDLLRPGYSTGIWPLRERLLLASSLLDTDNRQLTWPPISRRLSKFTPPSPSCGFNARPSTWCSAKACAKQYSLLLESAEMFRKQQVDVEKSAEEGRTVYQAPGNVAATTATVGLSLPEFIVKRLTVERIEELRTDVLETRKKHSLLKCMLERVRGGELDHCMDDIWVEIQRQEANKYKLSEHQQPLKTTLTETDDIKPEIPSHNPSTVERSENQSPPPTEEVVQFVNDLNSWQDPYDVPSTVWTVSSGLGANLRGMPPVAKVTTGPRRPGAVGRPRKRPLHPVRADLSNRLSMKSPEHLQSPGVAAPRETTESQVEDNIVPETREPNIEDNAKSGFCASKRSLATSELEIDEDESTSEAAEEDNESDVPSSASSTKCMTTSDAEEWPNMPESHFKQERRRQQEAMKLIKDRENVPMPRLTSPKRRSDPTSPVRTPSSAPDKGSTVLSPPHLTEEEESAPLADLAVKIKKSTSQSSQKQKKTEGGRIKNKPSEIPTSIVEEVPKKQEVLGASKKNRRKREDEEEKVDKPKKENSAKKKKVEEPDVIEPKVVEQLQQQEAVEEKMEVDEQGNTFQPRSLRLRLSRQDDGNLTVVDEKLPSPTQAQPVSKSPIKLRLSLSPAKAAETPTAVSVTTEVLAAAFPNVKFEDSDEIPLPLKKKFRTSTTNEPTEKELLLTSKSILTSAEAGAKEEVGKSASLRKIKKHFVHRVLKELTKPVFYEAPTSDAIPANVAQEVYNRLEPVLTNWVKECTGVNSEKSSKSSARKSMKKK</sequence>
<feature type="compositionally biased region" description="Polar residues" evidence="1">
    <location>
        <begin position="503"/>
        <end position="512"/>
    </location>
</feature>
<feature type="region of interest" description="Disordered" evidence="1">
    <location>
        <begin position="331"/>
        <end position="685"/>
    </location>
</feature>
<evidence type="ECO:0000256" key="1">
    <source>
        <dbReference type="SAM" id="MobiDB-lite"/>
    </source>
</evidence>
<protein>
    <submittedName>
        <fullName evidence="2">Uncharacterized protein</fullName>
    </submittedName>
</protein>
<feature type="compositionally biased region" description="Basic and acidic residues" evidence="1">
    <location>
        <begin position="397"/>
        <end position="407"/>
    </location>
</feature>
<dbReference type="Proteomes" id="UP000321570">
    <property type="component" value="Unassembled WGS sequence"/>
</dbReference>
<evidence type="ECO:0000313" key="2">
    <source>
        <dbReference type="EMBL" id="VUZ41132.1"/>
    </source>
</evidence>
<feature type="region of interest" description="Disordered" evidence="1">
    <location>
        <begin position="254"/>
        <end position="296"/>
    </location>
</feature>
<dbReference type="PANTHER" id="PTHR15398:SF4">
    <property type="entry name" value="BROMODOMAIN-CONTAINING PROTEIN 8 ISOFORM X1"/>
    <property type="match status" value="1"/>
</dbReference>
<dbReference type="AlphaFoldDB" id="A0A564Y1H6"/>
<feature type="compositionally biased region" description="Polar residues" evidence="1">
    <location>
        <begin position="257"/>
        <end position="266"/>
    </location>
</feature>
<organism evidence="2 3">
    <name type="scientific">Hymenolepis diminuta</name>
    <name type="common">Rat tapeworm</name>
    <dbReference type="NCBI Taxonomy" id="6216"/>
    <lineage>
        <taxon>Eukaryota</taxon>
        <taxon>Metazoa</taxon>
        <taxon>Spiralia</taxon>
        <taxon>Lophotrochozoa</taxon>
        <taxon>Platyhelminthes</taxon>
        <taxon>Cestoda</taxon>
        <taxon>Eucestoda</taxon>
        <taxon>Cyclophyllidea</taxon>
        <taxon>Hymenolepididae</taxon>
        <taxon>Hymenolepis</taxon>
    </lineage>
</organism>
<keyword evidence="3" id="KW-1185">Reference proteome</keyword>
<accession>A0A564Y1H6</accession>
<feature type="compositionally biased region" description="Acidic residues" evidence="1">
    <location>
        <begin position="423"/>
        <end position="441"/>
    </location>
</feature>
<reference evidence="2 3" key="1">
    <citation type="submission" date="2019-07" db="EMBL/GenBank/DDBJ databases">
        <authorList>
            <person name="Jastrzebski P J."/>
            <person name="Paukszto L."/>
            <person name="Jastrzebski P J."/>
        </authorList>
    </citation>
    <scope>NUCLEOTIDE SEQUENCE [LARGE SCALE GENOMIC DNA]</scope>
    <source>
        <strain evidence="2 3">WMS-il1</strain>
    </source>
</reference>
<feature type="compositionally biased region" description="Polar residues" evidence="1">
    <location>
        <begin position="443"/>
        <end position="456"/>
    </location>
</feature>